<evidence type="ECO:0000313" key="6">
    <source>
        <dbReference type="EnsemblMetazoa" id="G35428.1:cds"/>
    </source>
</evidence>
<dbReference type="PANTHER" id="PTHR24248:SF72">
    <property type="entry name" value="G-PROTEIN COUPLED RECEPTORS FAMILY 1 PROFILE DOMAIN-CONTAINING PROTEIN"/>
    <property type="match status" value="1"/>
</dbReference>
<proteinExistence type="predicted"/>
<evidence type="ECO:0000256" key="1">
    <source>
        <dbReference type="ARBA" id="ARBA00004141"/>
    </source>
</evidence>
<accession>A0A8W8MX22</accession>
<sequence length="201" mass="23574">MCPTLYTHYNNIKYTVAIFFQLRLSNIAEFSKKEVSDTRRMDRKVKCALCSKCSPPEDLFKVIFWLGYCNSMMNPVIYGFSSKEFKRAFRNILSCKCRKSQRFRQIQRYSFYDHHERSNSNFSSPNEKMKSLKLNVSNDFIRESDSGTPSLRSHQNADLDLNYLPPHDKSFLSTNPQSFDSESVSISDNVLEDLREEQQKP</sequence>
<dbReference type="Gene3D" id="1.20.1070.10">
    <property type="entry name" value="Rhodopsin 7-helix transmembrane proteins"/>
    <property type="match status" value="1"/>
</dbReference>
<keyword evidence="2" id="KW-0297">G-protein coupled receptor</keyword>
<keyword evidence="3" id="KW-0675">Receptor</keyword>
<feature type="region of interest" description="Disordered" evidence="5">
    <location>
        <begin position="168"/>
        <end position="201"/>
    </location>
</feature>
<evidence type="ECO:0000313" key="7">
    <source>
        <dbReference type="Proteomes" id="UP000005408"/>
    </source>
</evidence>
<dbReference type="AlphaFoldDB" id="A0A8W8MX22"/>
<feature type="compositionally biased region" description="Basic and acidic residues" evidence="5">
    <location>
        <begin position="192"/>
        <end position="201"/>
    </location>
</feature>
<dbReference type="GO" id="GO:0007204">
    <property type="term" value="P:positive regulation of cytosolic calcium ion concentration"/>
    <property type="evidence" value="ECO:0007669"/>
    <property type="project" value="TreeGrafter"/>
</dbReference>
<dbReference type="PANTHER" id="PTHR24248">
    <property type="entry name" value="ADRENERGIC RECEPTOR-RELATED G-PROTEIN COUPLED RECEPTOR"/>
    <property type="match status" value="1"/>
</dbReference>
<organism evidence="6 7">
    <name type="scientific">Magallana gigas</name>
    <name type="common">Pacific oyster</name>
    <name type="synonym">Crassostrea gigas</name>
    <dbReference type="NCBI Taxonomy" id="29159"/>
    <lineage>
        <taxon>Eukaryota</taxon>
        <taxon>Metazoa</taxon>
        <taxon>Spiralia</taxon>
        <taxon>Lophotrochozoa</taxon>
        <taxon>Mollusca</taxon>
        <taxon>Bivalvia</taxon>
        <taxon>Autobranchia</taxon>
        <taxon>Pteriomorphia</taxon>
        <taxon>Ostreida</taxon>
        <taxon>Ostreoidea</taxon>
        <taxon>Ostreidae</taxon>
        <taxon>Magallana</taxon>
    </lineage>
</organism>
<evidence type="ECO:0000256" key="5">
    <source>
        <dbReference type="SAM" id="MobiDB-lite"/>
    </source>
</evidence>
<comment type="subcellular location">
    <subcellularLocation>
        <location evidence="1">Membrane</location>
        <topology evidence="1">Multi-pass membrane protein</topology>
    </subcellularLocation>
</comment>
<dbReference type="GO" id="GO:0005886">
    <property type="term" value="C:plasma membrane"/>
    <property type="evidence" value="ECO:0007669"/>
    <property type="project" value="TreeGrafter"/>
</dbReference>
<dbReference type="GO" id="GO:0007200">
    <property type="term" value="P:phospholipase C-activating G protein-coupled receptor signaling pathway"/>
    <property type="evidence" value="ECO:0007669"/>
    <property type="project" value="TreeGrafter"/>
</dbReference>
<keyword evidence="4" id="KW-0807">Transducer</keyword>
<protein>
    <submittedName>
        <fullName evidence="6">Uncharacterized protein</fullName>
    </submittedName>
</protein>
<name>A0A8W8MX22_MAGGI</name>
<dbReference type="EnsemblMetazoa" id="G35428.1">
    <property type="protein sequence ID" value="G35428.1:cds"/>
    <property type="gene ID" value="G35428"/>
</dbReference>
<reference evidence="6" key="1">
    <citation type="submission" date="2022-08" db="UniProtKB">
        <authorList>
            <consortium name="EnsemblMetazoa"/>
        </authorList>
    </citation>
    <scope>IDENTIFICATION</scope>
    <source>
        <strain evidence="6">05x7-T-G4-1.051#20</strain>
    </source>
</reference>
<evidence type="ECO:0000256" key="2">
    <source>
        <dbReference type="ARBA" id="ARBA00023040"/>
    </source>
</evidence>
<dbReference type="GO" id="GO:0043410">
    <property type="term" value="P:positive regulation of MAPK cascade"/>
    <property type="evidence" value="ECO:0007669"/>
    <property type="project" value="TreeGrafter"/>
</dbReference>
<dbReference type="Proteomes" id="UP000005408">
    <property type="component" value="Unassembled WGS sequence"/>
</dbReference>
<dbReference type="SUPFAM" id="SSF81321">
    <property type="entry name" value="Family A G protein-coupled receptor-like"/>
    <property type="match status" value="1"/>
</dbReference>
<dbReference type="GO" id="GO:0007267">
    <property type="term" value="P:cell-cell signaling"/>
    <property type="evidence" value="ECO:0007669"/>
    <property type="project" value="TreeGrafter"/>
</dbReference>
<evidence type="ECO:0000256" key="3">
    <source>
        <dbReference type="ARBA" id="ARBA00023170"/>
    </source>
</evidence>
<dbReference type="GO" id="GO:0004937">
    <property type="term" value="F:alpha1-adrenergic receptor activity"/>
    <property type="evidence" value="ECO:0007669"/>
    <property type="project" value="TreeGrafter"/>
</dbReference>
<dbReference type="GO" id="GO:0071880">
    <property type="term" value="P:adenylate cyclase-activating adrenergic receptor signaling pathway"/>
    <property type="evidence" value="ECO:0007669"/>
    <property type="project" value="TreeGrafter"/>
</dbReference>
<evidence type="ECO:0000256" key="4">
    <source>
        <dbReference type="ARBA" id="ARBA00023224"/>
    </source>
</evidence>
<keyword evidence="7" id="KW-1185">Reference proteome</keyword>
<feature type="compositionally biased region" description="Polar residues" evidence="5">
    <location>
        <begin position="171"/>
        <end position="188"/>
    </location>
</feature>